<dbReference type="InterPro" id="IPR004610">
    <property type="entry name" value="RecJ"/>
</dbReference>
<evidence type="ECO:0000313" key="9">
    <source>
        <dbReference type="EMBL" id="MBO8475976.1"/>
    </source>
</evidence>
<keyword evidence="3" id="KW-0540">Nuclease</keyword>
<dbReference type="AlphaFoldDB" id="A0A9D9IQL2"/>
<evidence type="ECO:0000259" key="8">
    <source>
        <dbReference type="Pfam" id="PF17768"/>
    </source>
</evidence>
<dbReference type="GO" id="GO:0008409">
    <property type="term" value="F:5'-3' exonuclease activity"/>
    <property type="evidence" value="ECO:0007669"/>
    <property type="project" value="InterPro"/>
</dbReference>
<name>A0A9D9IQL2_9BACT</name>
<evidence type="ECO:0000313" key="10">
    <source>
        <dbReference type="Proteomes" id="UP000823598"/>
    </source>
</evidence>
<dbReference type="Pfam" id="PF02272">
    <property type="entry name" value="DHHA1"/>
    <property type="match status" value="1"/>
</dbReference>
<evidence type="ECO:0000256" key="3">
    <source>
        <dbReference type="ARBA" id="ARBA00022722"/>
    </source>
</evidence>
<evidence type="ECO:0000256" key="5">
    <source>
        <dbReference type="ARBA" id="ARBA00022839"/>
    </source>
</evidence>
<protein>
    <recommendedName>
        <fullName evidence="2">Single-stranded-DNA-specific exonuclease RecJ</fullName>
    </recommendedName>
</protein>
<evidence type="ECO:0000256" key="4">
    <source>
        <dbReference type="ARBA" id="ARBA00022801"/>
    </source>
</evidence>
<organism evidence="9 10">
    <name type="scientific">Candidatus Limisoma faecipullorum</name>
    <dbReference type="NCBI Taxonomy" id="2840854"/>
    <lineage>
        <taxon>Bacteria</taxon>
        <taxon>Pseudomonadati</taxon>
        <taxon>Bacteroidota</taxon>
        <taxon>Bacteroidia</taxon>
        <taxon>Bacteroidales</taxon>
        <taxon>Candidatus Limisoma</taxon>
    </lineage>
</organism>
<dbReference type="InterPro" id="IPR041122">
    <property type="entry name" value="RecJ_OB"/>
</dbReference>
<dbReference type="InterPro" id="IPR001667">
    <property type="entry name" value="DDH_dom"/>
</dbReference>
<feature type="domain" description="DDH" evidence="6">
    <location>
        <begin position="82"/>
        <end position="232"/>
    </location>
</feature>
<accession>A0A9D9IQL2</accession>
<reference evidence="9" key="2">
    <citation type="journal article" date="2021" name="PeerJ">
        <title>Extensive microbial diversity within the chicken gut microbiome revealed by metagenomics and culture.</title>
        <authorList>
            <person name="Gilroy R."/>
            <person name="Ravi A."/>
            <person name="Getino M."/>
            <person name="Pursley I."/>
            <person name="Horton D.L."/>
            <person name="Alikhan N.F."/>
            <person name="Baker D."/>
            <person name="Gharbi K."/>
            <person name="Hall N."/>
            <person name="Watson M."/>
            <person name="Adriaenssens E.M."/>
            <person name="Foster-Nyarko E."/>
            <person name="Jarju S."/>
            <person name="Secka A."/>
            <person name="Antonio M."/>
            <person name="Oren A."/>
            <person name="Chaudhuri R.R."/>
            <person name="La Ragione R."/>
            <person name="Hildebrand F."/>
            <person name="Pallen M.J."/>
        </authorList>
    </citation>
    <scope>NUCLEOTIDE SEQUENCE</scope>
    <source>
        <strain evidence="9">6919</strain>
    </source>
</reference>
<comment type="caution">
    <text evidence="9">The sequence shown here is derived from an EMBL/GenBank/DDBJ whole genome shotgun (WGS) entry which is preliminary data.</text>
</comment>
<evidence type="ECO:0000259" key="7">
    <source>
        <dbReference type="Pfam" id="PF02272"/>
    </source>
</evidence>
<dbReference type="Proteomes" id="UP000823598">
    <property type="component" value="Unassembled WGS sequence"/>
</dbReference>
<proteinExistence type="inferred from homology"/>
<dbReference type="EMBL" id="JADIMC010000036">
    <property type="protein sequence ID" value="MBO8475976.1"/>
    <property type="molecule type" value="Genomic_DNA"/>
</dbReference>
<evidence type="ECO:0000256" key="1">
    <source>
        <dbReference type="ARBA" id="ARBA00005915"/>
    </source>
</evidence>
<sequence length="582" mass="65741">MISKWNYLPLTSEEQELEIELAKKFAGSPAIAELLVQRGITTVEEAEHFFNPSLSDLHDPFLMRDMDKAVKRLNKAIGAKENILVYGDYDVDGTTAVSLVYKYLRNYYSHIEYYIPTRDEEGYGISIKSIDHAVANNIKLIIVLDCGIKAIEEIAYAKQHGIDFIICDHHVPDDELPDAYAILNPKMDNNTYPYPHLSGCGVGFKFMQAFAESNGLSNKNELYGLLDLVAVSIAADIVPMTGENRVMTYYGLKKLNTSPNTGLKGIIKVCNLLNKEITISDVIFKIGPRINASGRMQSGMEAVDLLTTKNFNDAYAKSKNIDQYNKDRKELDKRITEEANKILEERGEINSNHKTIVIYNKNWHKGIIGIVASRLTELYYKPAVVLTLSNGLATGSSRSVQGYDIYKAVESTRDLLENFGGHTYAVGLSLKEENIPEFTRRFERYVEETISPTQLTPQIDIDAYLKFEEITPEFLTYLRMFNPFGPGNQKPTFCTKNVLDYGTSKLVGKNMEHIKLELVDNSSAKVLNGIAFNMSQYFDYIKSGQPFDICYTIEGNKHPNSSNKYQLAVKEIRINSQTEIKQ</sequence>
<dbReference type="InterPro" id="IPR003156">
    <property type="entry name" value="DHHA1_dom"/>
</dbReference>
<reference evidence="9" key="1">
    <citation type="submission" date="2020-10" db="EMBL/GenBank/DDBJ databases">
        <authorList>
            <person name="Gilroy R."/>
        </authorList>
    </citation>
    <scope>NUCLEOTIDE SEQUENCE</scope>
    <source>
        <strain evidence="9">6919</strain>
    </source>
</reference>
<dbReference type="NCBIfam" id="TIGR00644">
    <property type="entry name" value="recJ"/>
    <property type="match status" value="1"/>
</dbReference>
<dbReference type="PANTHER" id="PTHR30255:SF2">
    <property type="entry name" value="SINGLE-STRANDED-DNA-SPECIFIC EXONUCLEASE RECJ"/>
    <property type="match status" value="1"/>
</dbReference>
<comment type="similarity">
    <text evidence="1">Belongs to the RecJ family.</text>
</comment>
<dbReference type="InterPro" id="IPR038763">
    <property type="entry name" value="DHH_sf"/>
</dbReference>
<dbReference type="GO" id="GO:0003676">
    <property type="term" value="F:nucleic acid binding"/>
    <property type="evidence" value="ECO:0007669"/>
    <property type="project" value="InterPro"/>
</dbReference>
<dbReference type="Gene3D" id="3.90.1640.30">
    <property type="match status" value="1"/>
</dbReference>
<keyword evidence="4" id="KW-0378">Hydrolase</keyword>
<dbReference type="Gene3D" id="3.10.310.30">
    <property type="match status" value="1"/>
</dbReference>
<dbReference type="Pfam" id="PF17768">
    <property type="entry name" value="RecJ_OB"/>
    <property type="match status" value="1"/>
</dbReference>
<gene>
    <name evidence="9" type="primary">recJ</name>
    <name evidence="9" type="ORF">IAB88_03170</name>
</gene>
<dbReference type="SUPFAM" id="SSF64182">
    <property type="entry name" value="DHH phosphoesterases"/>
    <property type="match status" value="1"/>
</dbReference>
<keyword evidence="5 9" id="KW-0269">Exonuclease</keyword>
<dbReference type="Pfam" id="PF01368">
    <property type="entry name" value="DHH"/>
    <property type="match status" value="1"/>
</dbReference>
<dbReference type="InterPro" id="IPR051673">
    <property type="entry name" value="SSDNA_exonuclease_RecJ"/>
</dbReference>
<dbReference type="PANTHER" id="PTHR30255">
    <property type="entry name" value="SINGLE-STRANDED-DNA-SPECIFIC EXONUCLEASE RECJ"/>
    <property type="match status" value="1"/>
</dbReference>
<evidence type="ECO:0000256" key="2">
    <source>
        <dbReference type="ARBA" id="ARBA00019841"/>
    </source>
</evidence>
<feature type="domain" description="DHHA1" evidence="7">
    <location>
        <begin position="354"/>
        <end position="448"/>
    </location>
</feature>
<dbReference type="GO" id="GO:0006281">
    <property type="term" value="P:DNA repair"/>
    <property type="evidence" value="ECO:0007669"/>
    <property type="project" value="InterPro"/>
</dbReference>
<evidence type="ECO:0000259" key="6">
    <source>
        <dbReference type="Pfam" id="PF01368"/>
    </source>
</evidence>
<dbReference type="GO" id="GO:0006310">
    <property type="term" value="P:DNA recombination"/>
    <property type="evidence" value="ECO:0007669"/>
    <property type="project" value="InterPro"/>
</dbReference>
<feature type="domain" description="RecJ OB" evidence="8">
    <location>
        <begin position="461"/>
        <end position="570"/>
    </location>
</feature>